<evidence type="ECO:0000313" key="2">
    <source>
        <dbReference type="EMBL" id="OIQ79855.1"/>
    </source>
</evidence>
<dbReference type="Pfam" id="PF01370">
    <property type="entry name" value="Epimerase"/>
    <property type="match status" value="1"/>
</dbReference>
<gene>
    <name evidence="2" type="primary">galE_16</name>
    <name evidence="2" type="ORF">GALL_384040</name>
</gene>
<keyword evidence="2" id="KW-0413">Isomerase</keyword>
<dbReference type="PANTHER" id="PTHR48079:SF6">
    <property type="entry name" value="NAD(P)-BINDING DOMAIN-CONTAINING PROTEIN-RELATED"/>
    <property type="match status" value="1"/>
</dbReference>
<accession>A0A1J5QIT0</accession>
<dbReference type="InterPro" id="IPR036291">
    <property type="entry name" value="NAD(P)-bd_dom_sf"/>
</dbReference>
<proteinExistence type="predicted"/>
<dbReference type="GO" id="GO:0005737">
    <property type="term" value="C:cytoplasm"/>
    <property type="evidence" value="ECO:0007669"/>
    <property type="project" value="TreeGrafter"/>
</dbReference>
<comment type="caution">
    <text evidence="2">The sequence shown here is derived from an EMBL/GenBank/DDBJ whole genome shotgun (WGS) entry which is preliminary data.</text>
</comment>
<dbReference type="GO" id="GO:0004029">
    <property type="term" value="F:aldehyde dehydrogenase (NAD+) activity"/>
    <property type="evidence" value="ECO:0007669"/>
    <property type="project" value="TreeGrafter"/>
</dbReference>
<dbReference type="EMBL" id="MLJW01001149">
    <property type="protein sequence ID" value="OIQ79855.1"/>
    <property type="molecule type" value="Genomic_DNA"/>
</dbReference>
<dbReference type="Gene3D" id="3.40.50.720">
    <property type="entry name" value="NAD(P)-binding Rossmann-like Domain"/>
    <property type="match status" value="1"/>
</dbReference>
<sequence length="332" mass="35854">MVDTPERPLLVTGATGFIGGHLALRLLRDGQPLRLLVRDPQRLHPELRAHAQVIRGDLADTASLAESVRGVRTVLHCAANVATWGAWPEYVAANVDGVRKLAQAMQRDAAGARLVHLSSVDVYGFPREPADETRPADGGSFGYGRSKALGEAVLREHARELDVVVLRPCNVVGPRSPFVRRVGDELRGGLMLKVDGGRADFGHLDVDNLIDVMLWAAHAPQAAGHTFNVRDPVAVNWAGFIDELRRGIGGRGVVLNLPFALADVAAAALEAPHRLLRLRGEPLLHRLIVRIFGRSCGHSIDALRAAGAPLGRVGHAESMRRAIAWYLDEGLT</sequence>
<organism evidence="2">
    <name type="scientific">mine drainage metagenome</name>
    <dbReference type="NCBI Taxonomy" id="410659"/>
    <lineage>
        <taxon>unclassified sequences</taxon>
        <taxon>metagenomes</taxon>
        <taxon>ecological metagenomes</taxon>
    </lineage>
</organism>
<dbReference type="PANTHER" id="PTHR48079">
    <property type="entry name" value="PROTEIN YEEZ"/>
    <property type="match status" value="1"/>
</dbReference>
<dbReference type="EC" id="5.1.3.2" evidence="2"/>
<evidence type="ECO:0000259" key="1">
    <source>
        <dbReference type="Pfam" id="PF01370"/>
    </source>
</evidence>
<feature type="domain" description="NAD-dependent epimerase/dehydratase" evidence="1">
    <location>
        <begin position="10"/>
        <end position="229"/>
    </location>
</feature>
<reference evidence="2" key="1">
    <citation type="submission" date="2016-10" db="EMBL/GenBank/DDBJ databases">
        <title>Sequence of Gallionella enrichment culture.</title>
        <authorList>
            <person name="Poehlein A."/>
            <person name="Muehling M."/>
            <person name="Daniel R."/>
        </authorList>
    </citation>
    <scope>NUCLEOTIDE SEQUENCE</scope>
</reference>
<dbReference type="SUPFAM" id="SSF51735">
    <property type="entry name" value="NAD(P)-binding Rossmann-fold domains"/>
    <property type="match status" value="1"/>
</dbReference>
<protein>
    <submittedName>
        <fullName evidence="2">UDP-glucose 4-epimerase</fullName>
        <ecNumber evidence="2">5.1.3.2</ecNumber>
    </submittedName>
</protein>
<dbReference type="InterPro" id="IPR001509">
    <property type="entry name" value="Epimerase_deHydtase"/>
</dbReference>
<dbReference type="GO" id="GO:0003978">
    <property type="term" value="F:UDP-glucose 4-epimerase activity"/>
    <property type="evidence" value="ECO:0007669"/>
    <property type="project" value="UniProtKB-EC"/>
</dbReference>
<name>A0A1J5QIT0_9ZZZZ</name>
<dbReference type="InterPro" id="IPR051783">
    <property type="entry name" value="NAD(P)-dependent_oxidoreduct"/>
</dbReference>
<dbReference type="AlphaFoldDB" id="A0A1J5QIT0"/>